<feature type="compositionally biased region" description="Basic and acidic residues" evidence="1">
    <location>
        <begin position="446"/>
        <end position="457"/>
    </location>
</feature>
<comment type="caution">
    <text evidence="3">The sequence shown here is derived from an EMBL/GenBank/DDBJ whole genome shotgun (WGS) entry which is preliminary data.</text>
</comment>
<dbReference type="OrthoDB" id="683801at2759"/>
<dbReference type="SMART" id="SM00256">
    <property type="entry name" value="FBOX"/>
    <property type="match status" value="2"/>
</dbReference>
<feature type="compositionally biased region" description="Gly residues" evidence="1">
    <location>
        <begin position="701"/>
        <end position="716"/>
    </location>
</feature>
<sequence>MALEDAAARGRTSGAGGDRLSGLRDEVLLRVLSHLKAWEAVRTCVLSQRWRDLWTYTGHLDIRQPCLCRRRGSAGGLSAYQRMARAKAFNSFVRKLLLLRRPLVPLISFRLCWTHETRDGDTNTWISHAVRHKAEEIELSAKHHKGYPTPEYMSFIVDGEDLRKQGVAGEPSVKTGLKILKLIHLSLDDTTLTQLCSRCTSLEEIELNDCLIPQATEIRSKLLKRLTVIKCKIPKGILSVYAPKLVSLQFSSNFGYVPWIQNLGLLAASNVNQRVTHKYPDCSGLGSCNLEILKLSRVKLDDTTLAQLCSRCTSLEKLELKDCSVVGKEIRSTSLRCLTMVSCEFAIESVTDSQWTLEDDDKDEFDDDGDFFAHFRVKDSDDNSDSESDQDEEDESDHDGAHSGADGSDDNSEYESTQDEEDESDYDGAHPGAEGSDDNSEYESTPYKEDESDHDGTDVGPEDSDGNHGCSGPGDDDDSHTVGNEEIPEEYNNDCGRMFGGDGILCSLSKVRTMDLFAHSGEVLLVRESKSCTDFKNLKTLSLGEWCITPDLDLLAAMLQRSPNLENLSVHLDMANKVRVGFKPRASSFACTNLKKVEITCCKHDIVCKLIEFFDVNSIPREKISFHWTACHCVVERVKNNNCVSATDGEAVTPTHWQSDTVLIYGVDNPFELQALSTPTCIRAGNPFDRMLREDAAAQGTPGGGGGGRGDAGGGSSDRLSRLPDNILPRVMSHLKTWEAVRTCVLSKRWRHLWASMNCLDIRKPCPCVDDGDISADHPRTTARAEFVKNLLHRRRQLAPLDSLRLCWSHEARNGNANSWIAYTVRHGAEEIEFSGEHHTRLRTLKLIHVRLDDTTLTQLRSRCTCLEDHHAEAVGHEQVQNPQGLLGLCSQPCFALLQQAFWEEDESDDNSNNESDGDSGDTTNLMIVVSTMILIVIEDRYRESKYLINGHKRSIDEPVKSCCEEYGSKISSDFGGVGMLCSLSHVKTMDLLAHPREVLLTRELKSSTELKNLKILSLGEWCITPGFDELASILGHSPNLDMAYNKRLGFIQSTRSFVCTKLKMVKITCCCMEKVD</sequence>
<dbReference type="Gene3D" id="3.80.10.10">
    <property type="entry name" value="Ribonuclease Inhibitor"/>
    <property type="match status" value="1"/>
</dbReference>
<dbReference type="CDD" id="cd22160">
    <property type="entry name" value="F-box_AtFBL13-like"/>
    <property type="match status" value="1"/>
</dbReference>
<evidence type="ECO:0000313" key="4">
    <source>
        <dbReference type="Proteomes" id="UP000604825"/>
    </source>
</evidence>
<evidence type="ECO:0000313" key="3">
    <source>
        <dbReference type="EMBL" id="CAD6265933.1"/>
    </source>
</evidence>
<dbReference type="EMBL" id="CAJGYO010000013">
    <property type="protein sequence ID" value="CAD6265933.1"/>
    <property type="molecule type" value="Genomic_DNA"/>
</dbReference>
<accession>A0A811R7C9</accession>
<dbReference type="Proteomes" id="UP000604825">
    <property type="component" value="Unassembled WGS sequence"/>
</dbReference>
<dbReference type="InterPro" id="IPR032675">
    <property type="entry name" value="LRR_dom_sf"/>
</dbReference>
<protein>
    <recommendedName>
        <fullName evidence="2">F-box domain-containing protein</fullName>
    </recommendedName>
</protein>
<feature type="compositionally biased region" description="Acidic residues" evidence="1">
    <location>
        <begin position="407"/>
        <end position="426"/>
    </location>
</feature>
<dbReference type="Pfam" id="PF23622">
    <property type="entry name" value="LRR_At1g61320_AtMIF1"/>
    <property type="match status" value="1"/>
</dbReference>
<evidence type="ECO:0000259" key="2">
    <source>
        <dbReference type="PROSITE" id="PS50181"/>
    </source>
</evidence>
<dbReference type="InterPro" id="IPR055357">
    <property type="entry name" value="LRR_At1g61320_AtMIF1"/>
</dbReference>
<gene>
    <name evidence="3" type="ORF">NCGR_LOCUS49238</name>
</gene>
<proteinExistence type="predicted"/>
<keyword evidence="4" id="KW-1185">Reference proteome</keyword>
<dbReference type="InterPro" id="IPR053781">
    <property type="entry name" value="F-box_AtFBL13-like"/>
</dbReference>
<dbReference type="SUPFAM" id="SSF52047">
    <property type="entry name" value="RNI-like"/>
    <property type="match status" value="1"/>
</dbReference>
<dbReference type="PANTHER" id="PTHR34223:SF34">
    <property type="entry name" value="F-BOX DOMAIN-CONTAINING PROTEIN"/>
    <property type="match status" value="1"/>
</dbReference>
<dbReference type="InterPro" id="IPR001810">
    <property type="entry name" value="F-box_dom"/>
</dbReference>
<dbReference type="Pfam" id="PF00646">
    <property type="entry name" value="F-box"/>
    <property type="match status" value="2"/>
</dbReference>
<organism evidence="3 4">
    <name type="scientific">Miscanthus lutarioriparius</name>
    <dbReference type="NCBI Taxonomy" id="422564"/>
    <lineage>
        <taxon>Eukaryota</taxon>
        <taxon>Viridiplantae</taxon>
        <taxon>Streptophyta</taxon>
        <taxon>Embryophyta</taxon>
        <taxon>Tracheophyta</taxon>
        <taxon>Spermatophyta</taxon>
        <taxon>Magnoliopsida</taxon>
        <taxon>Liliopsida</taxon>
        <taxon>Poales</taxon>
        <taxon>Poaceae</taxon>
        <taxon>PACMAD clade</taxon>
        <taxon>Panicoideae</taxon>
        <taxon>Andropogonodae</taxon>
        <taxon>Andropogoneae</taxon>
        <taxon>Saccharinae</taxon>
        <taxon>Miscanthus</taxon>
    </lineage>
</organism>
<dbReference type="InterPro" id="IPR036047">
    <property type="entry name" value="F-box-like_dom_sf"/>
</dbReference>
<dbReference type="PANTHER" id="PTHR34223">
    <property type="entry name" value="OS11G0201299 PROTEIN"/>
    <property type="match status" value="1"/>
</dbReference>
<feature type="compositionally biased region" description="Acidic residues" evidence="1">
    <location>
        <begin position="382"/>
        <end position="397"/>
    </location>
</feature>
<evidence type="ECO:0000256" key="1">
    <source>
        <dbReference type="SAM" id="MobiDB-lite"/>
    </source>
</evidence>
<dbReference type="SUPFAM" id="SSF81383">
    <property type="entry name" value="F-box domain"/>
    <property type="match status" value="2"/>
</dbReference>
<name>A0A811R7C9_9POAL</name>
<reference evidence="3" key="1">
    <citation type="submission" date="2020-10" db="EMBL/GenBank/DDBJ databases">
        <authorList>
            <person name="Han B."/>
            <person name="Lu T."/>
            <person name="Zhao Q."/>
            <person name="Huang X."/>
            <person name="Zhao Y."/>
        </authorList>
    </citation>
    <scope>NUCLEOTIDE SEQUENCE</scope>
</reference>
<feature type="region of interest" description="Disordered" evidence="1">
    <location>
        <begin position="696"/>
        <end position="719"/>
    </location>
</feature>
<dbReference type="InterPro" id="IPR053197">
    <property type="entry name" value="F-box_SCFL_complex_component"/>
</dbReference>
<feature type="region of interest" description="Disordered" evidence="1">
    <location>
        <begin position="374"/>
        <end position="494"/>
    </location>
</feature>
<dbReference type="PROSITE" id="PS50181">
    <property type="entry name" value="FBOX"/>
    <property type="match status" value="1"/>
</dbReference>
<dbReference type="AlphaFoldDB" id="A0A811R7C9"/>
<feature type="domain" description="F-box" evidence="2">
    <location>
        <begin position="717"/>
        <end position="753"/>
    </location>
</feature>